<dbReference type="GO" id="GO:0034023">
    <property type="term" value="F:5-(carboxyamino)imidazole ribonucleotide mutase activity"/>
    <property type="evidence" value="ECO:0007669"/>
    <property type="project" value="UniProtKB-UniRule"/>
</dbReference>
<dbReference type="EMBL" id="QFQP01000060">
    <property type="protein sequence ID" value="PZR04325.1"/>
    <property type="molecule type" value="Genomic_DNA"/>
</dbReference>
<dbReference type="Pfam" id="PF00731">
    <property type="entry name" value="AIRC"/>
    <property type="match status" value="1"/>
</dbReference>
<accession>A0A2W5SYB8</accession>
<evidence type="ECO:0000256" key="2">
    <source>
        <dbReference type="ARBA" id="ARBA00023235"/>
    </source>
</evidence>
<feature type="compositionally biased region" description="Basic and acidic residues" evidence="4">
    <location>
        <begin position="168"/>
        <end position="189"/>
    </location>
</feature>
<dbReference type="PANTHER" id="PTHR23046">
    <property type="entry name" value="PHOSPHORIBOSYLAMINOIMIDAZOLE CARBOXYLASE CATALYTIC SUBUNIT"/>
    <property type="match status" value="1"/>
</dbReference>
<dbReference type="EC" id="5.4.99.18" evidence="3"/>
<evidence type="ECO:0000313" key="7">
    <source>
        <dbReference type="Proteomes" id="UP000249061"/>
    </source>
</evidence>
<feature type="domain" description="PurE" evidence="5">
    <location>
        <begin position="2"/>
        <end position="153"/>
    </location>
</feature>
<evidence type="ECO:0000256" key="1">
    <source>
        <dbReference type="ARBA" id="ARBA00022755"/>
    </source>
</evidence>
<dbReference type="InterPro" id="IPR033747">
    <property type="entry name" value="PurE_ClassI"/>
</dbReference>
<dbReference type="HAMAP" id="MF_01929">
    <property type="entry name" value="PurE_classI"/>
    <property type="match status" value="1"/>
</dbReference>
<protein>
    <recommendedName>
        <fullName evidence="3">N5-carboxyaminoimidazole ribonucleotide mutase</fullName>
        <shortName evidence="3">N5-CAIR mutase</shortName>
        <ecNumber evidence="3">5.4.99.18</ecNumber>
    </recommendedName>
    <alternativeName>
        <fullName evidence="3">5-(carboxyamino)imidazole ribonucleotide mutase</fullName>
    </alternativeName>
</protein>
<dbReference type="SMART" id="SM01001">
    <property type="entry name" value="AIRC"/>
    <property type="match status" value="1"/>
</dbReference>
<dbReference type="Proteomes" id="UP000249061">
    <property type="component" value="Unassembled WGS sequence"/>
</dbReference>
<feature type="binding site" evidence="3">
    <location>
        <position position="40"/>
    </location>
    <ligand>
        <name>substrate</name>
    </ligand>
</feature>
<feature type="binding site" evidence="3">
    <location>
        <position position="13"/>
    </location>
    <ligand>
        <name>substrate</name>
    </ligand>
</feature>
<organism evidence="6 7">
    <name type="scientific">Archangium gephyra</name>
    <dbReference type="NCBI Taxonomy" id="48"/>
    <lineage>
        <taxon>Bacteria</taxon>
        <taxon>Pseudomonadati</taxon>
        <taxon>Myxococcota</taxon>
        <taxon>Myxococcia</taxon>
        <taxon>Myxococcales</taxon>
        <taxon>Cystobacterineae</taxon>
        <taxon>Archangiaceae</taxon>
        <taxon>Archangium</taxon>
    </lineage>
</organism>
<feature type="compositionally biased region" description="Basic and acidic residues" evidence="4">
    <location>
        <begin position="204"/>
        <end position="221"/>
    </location>
</feature>
<comment type="similarity">
    <text evidence="3">Belongs to the AIR carboxylase family. Class I subfamily.</text>
</comment>
<comment type="pathway">
    <text evidence="3">Purine metabolism; IMP biosynthesis via de novo pathway; 5-amino-1-(5-phospho-D-ribosyl)imidazole-4-carboxylate from 5-amino-1-(5-phospho-D-ribosyl)imidazole (N5-CAIR route): step 2/2.</text>
</comment>
<comment type="caution">
    <text evidence="6">The sequence shown here is derived from an EMBL/GenBank/DDBJ whole genome shotgun (WGS) entry which is preliminary data.</text>
</comment>
<dbReference type="InterPro" id="IPR024694">
    <property type="entry name" value="PurE_prokaryotes"/>
</dbReference>
<proteinExistence type="inferred from homology"/>
<dbReference type="GO" id="GO:0006189">
    <property type="term" value="P:'de novo' IMP biosynthetic process"/>
    <property type="evidence" value="ECO:0007669"/>
    <property type="project" value="UniProtKB-UniRule"/>
</dbReference>
<dbReference type="PANTHER" id="PTHR23046:SF2">
    <property type="entry name" value="PHOSPHORIBOSYLAMINOIMIDAZOLE CARBOXYLASE"/>
    <property type="match status" value="1"/>
</dbReference>
<feature type="compositionally biased region" description="Basic and acidic residues" evidence="4">
    <location>
        <begin position="236"/>
        <end position="251"/>
    </location>
</feature>
<evidence type="ECO:0000313" key="6">
    <source>
        <dbReference type="EMBL" id="PZR04325.1"/>
    </source>
</evidence>
<comment type="catalytic activity">
    <reaction evidence="3">
        <text>5-carboxyamino-1-(5-phospho-D-ribosyl)imidazole + H(+) = 5-amino-1-(5-phospho-D-ribosyl)imidazole-4-carboxylate</text>
        <dbReference type="Rhea" id="RHEA:13193"/>
        <dbReference type="ChEBI" id="CHEBI:15378"/>
        <dbReference type="ChEBI" id="CHEBI:58730"/>
        <dbReference type="ChEBI" id="CHEBI:77657"/>
        <dbReference type="EC" id="5.4.99.18"/>
    </reaction>
</comment>
<dbReference type="UniPathway" id="UPA00074">
    <property type="reaction ID" value="UER00943"/>
</dbReference>
<sequence>MSRIAVIMGSSSDWETLQHAATTLDEFKVPYETHVISAHRTPELMFDFAKTAADEGFSAIIAGAGGAAHLPGMVAALTSLPVLGVPVQSRMLSGVDSLLSIVQMPAGVPTATFAIGNAGAVNAALFAIRMLAVNDASLRVKLGAYRESQAQKARASTSLLKKATAPQKSEKQRGELGRRERDQKPERSQGIRRASAPDVTSSKRSAEIGRRERDQKAERSQGIRRASAPDVTSAKRSAELGRRERDQKPVR</sequence>
<dbReference type="NCBIfam" id="TIGR01162">
    <property type="entry name" value="purE"/>
    <property type="match status" value="1"/>
</dbReference>
<dbReference type="Gene3D" id="3.40.50.1970">
    <property type="match status" value="1"/>
</dbReference>
<reference evidence="6 7" key="1">
    <citation type="submission" date="2017-08" db="EMBL/GenBank/DDBJ databases">
        <title>Infants hospitalized years apart are colonized by the same room-sourced microbial strains.</title>
        <authorList>
            <person name="Brooks B."/>
            <person name="Olm M.R."/>
            <person name="Firek B.A."/>
            <person name="Baker R."/>
            <person name="Thomas B.C."/>
            <person name="Morowitz M.J."/>
            <person name="Banfield J.F."/>
        </authorList>
    </citation>
    <scope>NUCLEOTIDE SEQUENCE [LARGE SCALE GENOMIC DNA]</scope>
    <source>
        <strain evidence="6">S2_003_000_R2_14</strain>
    </source>
</reference>
<dbReference type="AlphaFoldDB" id="A0A2W5SYB8"/>
<comment type="function">
    <text evidence="3">Catalyzes the conversion of N5-carboxyaminoimidazole ribonucleotide (N5-CAIR) to 4-carboxy-5-aminoimidazole ribonucleotide (CAIR).</text>
</comment>
<feature type="region of interest" description="Disordered" evidence="4">
    <location>
        <begin position="153"/>
        <end position="251"/>
    </location>
</feature>
<name>A0A2W5SYB8_9BACT</name>
<dbReference type="InterPro" id="IPR000031">
    <property type="entry name" value="PurE_dom"/>
</dbReference>
<keyword evidence="1 3" id="KW-0658">Purine biosynthesis</keyword>
<keyword evidence="2 3" id="KW-0413">Isomerase</keyword>
<dbReference type="SUPFAM" id="SSF52255">
    <property type="entry name" value="N5-CAIR mutase (phosphoribosylaminoimidazole carboxylase, PurE)"/>
    <property type="match status" value="1"/>
</dbReference>
<gene>
    <name evidence="3 6" type="primary">purE</name>
    <name evidence="6" type="ORF">DI536_34480</name>
</gene>
<evidence type="ECO:0000256" key="4">
    <source>
        <dbReference type="SAM" id="MobiDB-lite"/>
    </source>
</evidence>
<evidence type="ECO:0000259" key="5">
    <source>
        <dbReference type="SMART" id="SM01001"/>
    </source>
</evidence>
<feature type="binding site" evidence="3">
    <location>
        <position position="10"/>
    </location>
    <ligand>
        <name>substrate</name>
    </ligand>
</feature>
<evidence type="ECO:0000256" key="3">
    <source>
        <dbReference type="HAMAP-Rule" id="MF_01929"/>
    </source>
</evidence>